<dbReference type="Pfam" id="PF00583">
    <property type="entry name" value="Acetyltransf_1"/>
    <property type="match status" value="1"/>
</dbReference>
<dbReference type="CDD" id="cd04301">
    <property type="entry name" value="NAT_SF"/>
    <property type="match status" value="1"/>
</dbReference>
<dbReference type="RefSeq" id="XP_044566457.1">
    <property type="nucleotide sequence ID" value="XM_044702918.1"/>
</dbReference>
<dbReference type="PANTHER" id="PTHR45910">
    <property type="entry name" value="N-ALPHA-ACETYLTRANSFERASE 20"/>
    <property type="match status" value="1"/>
</dbReference>
<dbReference type="Gene3D" id="3.40.630.30">
    <property type="match status" value="1"/>
</dbReference>
<dbReference type="VEuPathDB" id="AmoebaDB:FDP41_012401"/>
<dbReference type="EMBL" id="VFQX01000013">
    <property type="protein sequence ID" value="KAF0981744.1"/>
    <property type="molecule type" value="Genomic_DNA"/>
</dbReference>
<dbReference type="SUPFAM" id="SSF55729">
    <property type="entry name" value="Acyl-CoA N-acyltransferases (Nat)"/>
    <property type="match status" value="1"/>
</dbReference>
<proteinExistence type="inferred from homology"/>
<dbReference type="InterPro" id="IPR051646">
    <property type="entry name" value="NatB_acetyltransferase_subunit"/>
</dbReference>
<organism evidence="5 6">
    <name type="scientific">Naegleria fowleri</name>
    <name type="common">Brain eating amoeba</name>
    <dbReference type="NCBI Taxonomy" id="5763"/>
    <lineage>
        <taxon>Eukaryota</taxon>
        <taxon>Discoba</taxon>
        <taxon>Heterolobosea</taxon>
        <taxon>Tetramitia</taxon>
        <taxon>Eutetramitia</taxon>
        <taxon>Vahlkampfiidae</taxon>
        <taxon>Naegleria</taxon>
    </lineage>
</organism>
<keyword evidence="6" id="KW-1185">Reference proteome</keyword>
<dbReference type="PROSITE" id="PS51186">
    <property type="entry name" value="GNAT"/>
    <property type="match status" value="1"/>
</dbReference>
<dbReference type="InterPro" id="IPR016181">
    <property type="entry name" value="Acyl_CoA_acyltransferase"/>
</dbReference>
<dbReference type="OrthoDB" id="10264728at2759"/>
<dbReference type="Proteomes" id="UP000444721">
    <property type="component" value="Unassembled WGS sequence"/>
</dbReference>
<comment type="caution">
    <text evidence="5">The sequence shown here is derived from an EMBL/GenBank/DDBJ whole genome shotgun (WGS) entry which is preliminary data.</text>
</comment>
<comment type="similarity">
    <text evidence="3">Belongs to the acetyltransferase family. ARD1 subfamily.</text>
</comment>
<dbReference type="GO" id="GO:0004596">
    <property type="term" value="F:protein-N-terminal amino-acid acetyltransferase activity"/>
    <property type="evidence" value="ECO:0007669"/>
    <property type="project" value="TreeGrafter"/>
</dbReference>
<protein>
    <recommendedName>
        <fullName evidence="4">N-acetyltransferase domain-containing protein</fullName>
    </recommendedName>
</protein>
<name>A0A6A5C5J6_NAEFO</name>
<dbReference type="InterPro" id="IPR000182">
    <property type="entry name" value="GNAT_dom"/>
</dbReference>
<evidence type="ECO:0000256" key="1">
    <source>
        <dbReference type="ARBA" id="ARBA00022679"/>
    </source>
</evidence>
<evidence type="ECO:0000259" key="4">
    <source>
        <dbReference type="PROSITE" id="PS51186"/>
    </source>
</evidence>
<reference evidence="5 6" key="1">
    <citation type="journal article" date="2019" name="Sci. Rep.">
        <title>Nanopore sequencing improves the draft genome of the human pathogenic amoeba Naegleria fowleri.</title>
        <authorList>
            <person name="Liechti N."/>
            <person name="Schurch N."/>
            <person name="Bruggmann R."/>
            <person name="Wittwer M."/>
        </authorList>
    </citation>
    <scope>NUCLEOTIDE SEQUENCE [LARGE SCALE GENOMIC DNA]</scope>
    <source>
        <strain evidence="5 6">ATCC 30894</strain>
    </source>
</reference>
<dbReference type="AlphaFoldDB" id="A0A6A5C5J6"/>
<dbReference type="VEuPathDB" id="AmoebaDB:NF0071540"/>
<dbReference type="PANTHER" id="PTHR45910:SF1">
    <property type="entry name" value="N-ALPHA-ACETYLTRANSFERASE 20"/>
    <property type="match status" value="1"/>
</dbReference>
<dbReference type="GO" id="GO:0031416">
    <property type="term" value="C:NatB complex"/>
    <property type="evidence" value="ECO:0007669"/>
    <property type="project" value="TreeGrafter"/>
</dbReference>
<dbReference type="OMA" id="EQHPSMR"/>
<evidence type="ECO:0000313" key="5">
    <source>
        <dbReference type="EMBL" id="KAF0981744.1"/>
    </source>
</evidence>
<gene>
    <name evidence="5" type="ORF">FDP41_012401</name>
</gene>
<dbReference type="FunFam" id="3.40.630.30:FF:000034">
    <property type="entry name" value="N-alpha-acetyltransferase 20"/>
    <property type="match status" value="1"/>
</dbReference>
<keyword evidence="2" id="KW-0012">Acyltransferase</keyword>
<dbReference type="VEuPathDB" id="AmoebaDB:NfTy_040180"/>
<feature type="domain" description="N-acetyltransferase" evidence="4">
    <location>
        <begin position="2"/>
        <end position="156"/>
    </location>
</feature>
<evidence type="ECO:0000256" key="2">
    <source>
        <dbReference type="ARBA" id="ARBA00023315"/>
    </source>
</evidence>
<dbReference type="GeneID" id="68119616"/>
<evidence type="ECO:0000256" key="3">
    <source>
        <dbReference type="ARBA" id="ARBA00025786"/>
    </source>
</evidence>
<accession>A0A6A5C5J6</accession>
<keyword evidence="1" id="KW-0808">Transferase</keyword>
<evidence type="ECO:0000313" key="6">
    <source>
        <dbReference type="Proteomes" id="UP000444721"/>
    </source>
</evidence>
<sequence length="180" mass="21257">MTTTRRFVADDMFKFNNVNLDYYTETYNIPFYFEYLATWPEYFYTVETPHEGTVMGYVMGKVEGDKARKKWHGHVTALTVAPEYRRLGLAKKLMFLLEEITDKIHKAYFVDLFVRVSNRIAIGMYEKLGYTIYRRVLNYYSGKNGEDGFDMRKAMPLDPKKQSMIPLGRDIYPEELESTL</sequence>